<organism evidence="2 3">
    <name type="scientific">Caenorhabditis auriculariae</name>
    <dbReference type="NCBI Taxonomy" id="2777116"/>
    <lineage>
        <taxon>Eukaryota</taxon>
        <taxon>Metazoa</taxon>
        <taxon>Ecdysozoa</taxon>
        <taxon>Nematoda</taxon>
        <taxon>Chromadorea</taxon>
        <taxon>Rhabditida</taxon>
        <taxon>Rhabditina</taxon>
        <taxon>Rhabditomorpha</taxon>
        <taxon>Rhabditoidea</taxon>
        <taxon>Rhabditidae</taxon>
        <taxon>Peloderinae</taxon>
        <taxon>Caenorhabditis</taxon>
    </lineage>
</organism>
<feature type="chain" id="PRO_5035930462" evidence="1">
    <location>
        <begin position="19"/>
        <end position="109"/>
    </location>
</feature>
<reference evidence="2" key="1">
    <citation type="submission" date="2020-10" db="EMBL/GenBank/DDBJ databases">
        <authorList>
            <person name="Kikuchi T."/>
        </authorList>
    </citation>
    <scope>NUCLEOTIDE SEQUENCE</scope>
    <source>
        <strain evidence="2">NKZ352</strain>
    </source>
</reference>
<keyword evidence="1" id="KW-0732">Signal</keyword>
<dbReference type="Proteomes" id="UP000835052">
    <property type="component" value="Unassembled WGS sequence"/>
</dbReference>
<proteinExistence type="predicted"/>
<dbReference type="EMBL" id="CAJGYM010000045">
    <property type="protein sequence ID" value="CAD6194567.1"/>
    <property type="molecule type" value="Genomic_DNA"/>
</dbReference>
<keyword evidence="3" id="KW-1185">Reference proteome</keyword>
<protein>
    <submittedName>
        <fullName evidence="2">Uncharacterized protein</fullName>
    </submittedName>
</protein>
<evidence type="ECO:0000313" key="3">
    <source>
        <dbReference type="Proteomes" id="UP000835052"/>
    </source>
</evidence>
<comment type="caution">
    <text evidence="2">The sequence shown here is derived from an EMBL/GenBank/DDBJ whole genome shotgun (WGS) entry which is preliminary data.</text>
</comment>
<dbReference type="AlphaFoldDB" id="A0A8S1HHD6"/>
<sequence>MKLLLGLTLACILAMCQCFEESIESTTLSNLANLKINDVFEEKFLDALQEGVLAGIPTARQWNNRWYDYFLAIVNPRYTREEKVVFLTGTMEREHAEQVVDFFAYVVNL</sequence>
<gene>
    <name evidence="2" type="ORF">CAUJ_LOCUS10486</name>
</gene>
<feature type="signal peptide" evidence="1">
    <location>
        <begin position="1"/>
        <end position="18"/>
    </location>
</feature>
<name>A0A8S1HHD6_9PELO</name>
<evidence type="ECO:0000313" key="2">
    <source>
        <dbReference type="EMBL" id="CAD6194567.1"/>
    </source>
</evidence>
<evidence type="ECO:0000256" key="1">
    <source>
        <dbReference type="SAM" id="SignalP"/>
    </source>
</evidence>
<accession>A0A8S1HHD6</accession>